<evidence type="ECO:0000256" key="1">
    <source>
        <dbReference type="ARBA" id="ARBA00004162"/>
    </source>
</evidence>
<keyword evidence="5 8" id="KW-1133">Transmembrane helix</keyword>
<dbReference type="PANTHER" id="PTHR30558:SF7">
    <property type="entry name" value="TOL-PAL SYSTEM PROTEIN TOLR"/>
    <property type="match status" value="1"/>
</dbReference>
<dbReference type="GO" id="GO:0005886">
    <property type="term" value="C:plasma membrane"/>
    <property type="evidence" value="ECO:0007669"/>
    <property type="project" value="UniProtKB-SubCell"/>
</dbReference>
<evidence type="ECO:0000256" key="2">
    <source>
        <dbReference type="ARBA" id="ARBA00005811"/>
    </source>
</evidence>
<evidence type="ECO:0000256" key="3">
    <source>
        <dbReference type="ARBA" id="ARBA00022475"/>
    </source>
</evidence>
<dbReference type="Pfam" id="PF02472">
    <property type="entry name" value="ExbD"/>
    <property type="match status" value="1"/>
</dbReference>
<evidence type="ECO:0000313" key="9">
    <source>
        <dbReference type="EMBL" id="RIY33559.1"/>
    </source>
</evidence>
<dbReference type="EMBL" id="NRJH01000013">
    <property type="protein sequence ID" value="RIY33559.1"/>
    <property type="molecule type" value="Genomic_DNA"/>
</dbReference>
<accession>A0A3A1Y8M3</accession>
<keyword evidence="6 8" id="KW-0472">Membrane</keyword>
<dbReference type="OrthoDB" id="9798629at2"/>
<dbReference type="GO" id="GO:0022857">
    <property type="term" value="F:transmembrane transporter activity"/>
    <property type="evidence" value="ECO:0007669"/>
    <property type="project" value="InterPro"/>
</dbReference>
<dbReference type="InterPro" id="IPR003400">
    <property type="entry name" value="ExbD"/>
</dbReference>
<dbReference type="Proteomes" id="UP000266258">
    <property type="component" value="Unassembled WGS sequence"/>
</dbReference>
<name>A0A3A1Y8M3_9GAMM</name>
<evidence type="ECO:0000256" key="4">
    <source>
        <dbReference type="ARBA" id="ARBA00022692"/>
    </source>
</evidence>
<keyword evidence="10" id="KW-1185">Reference proteome</keyword>
<dbReference type="PANTHER" id="PTHR30558">
    <property type="entry name" value="EXBD MEMBRANE COMPONENT OF PMF-DRIVEN MACROMOLECULE IMPORT SYSTEM"/>
    <property type="match status" value="1"/>
</dbReference>
<keyword evidence="7" id="KW-0813">Transport</keyword>
<comment type="caution">
    <text evidence="9">The sequence shown here is derived from an EMBL/GenBank/DDBJ whole genome shotgun (WGS) entry which is preliminary data.</text>
</comment>
<keyword evidence="7" id="KW-0653">Protein transport</keyword>
<reference evidence="9 10" key="1">
    <citation type="submission" date="2017-08" db="EMBL/GenBank/DDBJ databases">
        <title>Reclassification of Bisgaard taxon 37 and 44.</title>
        <authorList>
            <person name="Christensen H."/>
        </authorList>
    </citation>
    <scope>NUCLEOTIDE SEQUENCE [LARGE SCALE GENOMIC DNA]</scope>
    <source>
        <strain evidence="9 10">B96_4</strain>
    </source>
</reference>
<comment type="subcellular location">
    <subcellularLocation>
        <location evidence="1">Cell membrane</location>
        <topology evidence="1">Single-pass membrane protein</topology>
    </subcellularLocation>
    <subcellularLocation>
        <location evidence="7">Cell membrane</location>
        <topology evidence="7">Single-pass type II membrane protein</topology>
    </subcellularLocation>
</comment>
<dbReference type="Gene3D" id="3.30.420.270">
    <property type="match status" value="1"/>
</dbReference>
<evidence type="ECO:0000313" key="10">
    <source>
        <dbReference type="Proteomes" id="UP000266258"/>
    </source>
</evidence>
<feature type="transmembrane region" description="Helical" evidence="8">
    <location>
        <begin position="21"/>
        <end position="41"/>
    </location>
</feature>
<evidence type="ECO:0000256" key="8">
    <source>
        <dbReference type="SAM" id="Phobius"/>
    </source>
</evidence>
<evidence type="ECO:0000256" key="7">
    <source>
        <dbReference type="RuleBase" id="RU003879"/>
    </source>
</evidence>
<proteinExistence type="inferred from homology"/>
<protein>
    <submittedName>
        <fullName evidence="9">Uncharacterized protein</fullName>
    </submittedName>
</protein>
<dbReference type="RefSeq" id="WP_119496504.1">
    <property type="nucleotide sequence ID" value="NZ_NRJH01000013.1"/>
</dbReference>
<keyword evidence="4 7" id="KW-0812">Transmembrane</keyword>
<evidence type="ECO:0000256" key="5">
    <source>
        <dbReference type="ARBA" id="ARBA00022989"/>
    </source>
</evidence>
<gene>
    <name evidence="9" type="ORF">CJP74_01460</name>
</gene>
<dbReference type="AlphaFoldDB" id="A0A3A1Y8M3"/>
<organism evidence="9 10">
    <name type="scientific">Psittacicella melopsittaci</name>
    <dbReference type="NCBI Taxonomy" id="2028576"/>
    <lineage>
        <taxon>Bacteria</taxon>
        <taxon>Pseudomonadati</taxon>
        <taxon>Pseudomonadota</taxon>
        <taxon>Gammaproteobacteria</taxon>
        <taxon>Pasteurellales</taxon>
        <taxon>Psittacicellaceae</taxon>
        <taxon>Psittacicella</taxon>
    </lineage>
</organism>
<keyword evidence="3" id="KW-1003">Cell membrane</keyword>
<comment type="similarity">
    <text evidence="2 7">Belongs to the ExbD/TolR family.</text>
</comment>
<evidence type="ECO:0000256" key="6">
    <source>
        <dbReference type="ARBA" id="ARBA00023136"/>
    </source>
</evidence>
<dbReference type="GO" id="GO:0015031">
    <property type="term" value="P:protein transport"/>
    <property type="evidence" value="ECO:0007669"/>
    <property type="project" value="UniProtKB-KW"/>
</dbReference>
<sequence length="148" mass="16257">MANYRRRNGLRPGRKTEINMIPFLDVLLTLLLIFMIAAPAVNNSIDVTVPNSSVAKATTQTAEKDIVVIEVHGDDSYTLLFNNEKFTALDQNNLQTRLNSTLEGKDLKNLIVQVAADKGAVYDNVVKALTILKAYGIVDVGLITNPEN</sequence>